<reference evidence="11 12" key="1">
    <citation type="submission" date="2024-01" db="EMBL/GenBank/DDBJ databases">
        <title>The genome of the rayed Mediterranean limpet Patella caerulea (Linnaeus, 1758).</title>
        <authorList>
            <person name="Anh-Thu Weber A."/>
            <person name="Halstead-Nussloch G."/>
        </authorList>
    </citation>
    <scope>NUCLEOTIDE SEQUENCE [LARGE SCALE GENOMIC DNA]</scope>
    <source>
        <strain evidence="11">AATW-2023a</strain>
        <tissue evidence="11">Whole specimen</tissue>
    </source>
</reference>
<dbReference type="InterPro" id="IPR009729">
    <property type="entry name" value="Gal-3-0_sulfotransfrase"/>
</dbReference>
<keyword evidence="5" id="KW-0735">Signal-anchor</keyword>
<dbReference type="SUPFAM" id="SSF52540">
    <property type="entry name" value="P-loop containing nucleoside triphosphate hydrolases"/>
    <property type="match status" value="1"/>
</dbReference>
<evidence type="ECO:0000256" key="9">
    <source>
        <dbReference type="ARBA" id="ARBA00023180"/>
    </source>
</evidence>
<evidence type="ECO:0000313" key="12">
    <source>
        <dbReference type="Proteomes" id="UP001347796"/>
    </source>
</evidence>
<dbReference type="PANTHER" id="PTHR14647">
    <property type="entry name" value="GALACTOSE-3-O-SULFOTRANSFERASE"/>
    <property type="match status" value="1"/>
</dbReference>
<evidence type="ECO:0000256" key="6">
    <source>
        <dbReference type="ARBA" id="ARBA00022989"/>
    </source>
</evidence>
<comment type="subcellular location">
    <subcellularLocation>
        <location evidence="1">Golgi apparatus membrane</location>
        <topology evidence="1">Single-pass type II membrane protein</topology>
    </subcellularLocation>
</comment>
<comment type="caution">
    <text evidence="11">The sequence shown here is derived from an EMBL/GenBank/DDBJ whole genome shotgun (WGS) entry which is preliminary data.</text>
</comment>
<feature type="transmembrane region" description="Helical" evidence="10">
    <location>
        <begin position="6"/>
        <end position="28"/>
    </location>
</feature>
<evidence type="ECO:0000256" key="10">
    <source>
        <dbReference type="SAM" id="Phobius"/>
    </source>
</evidence>
<keyword evidence="3" id="KW-0808">Transferase</keyword>
<evidence type="ECO:0000256" key="2">
    <source>
        <dbReference type="ARBA" id="ARBA00008124"/>
    </source>
</evidence>
<keyword evidence="12" id="KW-1185">Reference proteome</keyword>
<evidence type="ECO:0000256" key="5">
    <source>
        <dbReference type="ARBA" id="ARBA00022968"/>
    </source>
</evidence>
<dbReference type="GO" id="GO:0009247">
    <property type="term" value="P:glycolipid biosynthetic process"/>
    <property type="evidence" value="ECO:0007669"/>
    <property type="project" value="InterPro"/>
</dbReference>
<dbReference type="GO" id="GO:0000139">
    <property type="term" value="C:Golgi membrane"/>
    <property type="evidence" value="ECO:0007669"/>
    <property type="project" value="UniProtKB-SubCell"/>
</dbReference>
<dbReference type="InterPro" id="IPR027417">
    <property type="entry name" value="P-loop_NTPase"/>
</dbReference>
<keyword evidence="6 10" id="KW-1133">Transmembrane helix</keyword>
<dbReference type="Gene3D" id="3.40.50.300">
    <property type="entry name" value="P-loop containing nucleotide triphosphate hydrolases"/>
    <property type="match status" value="1"/>
</dbReference>
<evidence type="ECO:0000256" key="4">
    <source>
        <dbReference type="ARBA" id="ARBA00022692"/>
    </source>
</evidence>
<protein>
    <submittedName>
        <fullName evidence="11">Uncharacterized protein</fullName>
    </submittedName>
</protein>
<comment type="similarity">
    <text evidence="2">Belongs to the galactose-3-O-sulfotransferase family.</text>
</comment>
<keyword evidence="8 10" id="KW-0472">Membrane</keyword>
<gene>
    <name evidence="11" type="ORF">SNE40_010652</name>
</gene>
<evidence type="ECO:0000313" key="11">
    <source>
        <dbReference type="EMBL" id="KAK6183112.1"/>
    </source>
</evidence>
<accession>A0AAN8JTY4</accession>
<proteinExistence type="inferred from homology"/>
<dbReference type="Proteomes" id="UP001347796">
    <property type="component" value="Unassembled WGS sequence"/>
</dbReference>
<evidence type="ECO:0000256" key="7">
    <source>
        <dbReference type="ARBA" id="ARBA00023034"/>
    </source>
</evidence>
<evidence type="ECO:0000256" key="1">
    <source>
        <dbReference type="ARBA" id="ARBA00004323"/>
    </source>
</evidence>
<organism evidence="11 12">
    <name type="scientific">Patella caerulea</name>
    <name type="common">Rayed Mediterranean limpet</name>
    <dbReference type="NCBI Taxonomy" id="87958"/>
    <lineage>
        <taxon>Eukaryota</taxon>
        <taxon>Metazoa</taxon>
        <taxon>Spiralia</taxon>
        <taxon>Lophotrochozoa</taxon>
        <taxon>Mollusca</taxon>
        <taxon>Gastropoda</taxon>
        <taxon>Patellogastropoda</taxon>
        <taxon>Patelloidea</taxon>
        <taxon>Patellidae</taxon>
        <taxon>Patella</taxon>
    </lineage>
</organism>
<keyword evidence="7" id="KW-0333">Golgi apparatus</keyword>
<sequence>MNVKNLKILLVCLIALCVMLFMRWMVVLDTKNIHMLKKSDFIGSFNQDSLNEIHVTHEGRNQVQQCHSERQNFVFIKVMKCATESLGPMFRKFGYDRNLTYVLPVEHMIWIGWPFPLNEYDYRPSRNAYNILVEHSIYNRTTLRNLMPNNSIYISSIREPFARFKSAFNCFNLVNLCDMTNKTDPIPEYLNLVKNVPNYNCTGIFTDWRPHCPKVSFSQTHNEMSHTLGMPLGFPPGRPNIENDLPAVLDYIQKLDNDFHLIMIVEHFHESLILLKRLMCWTFKDIFYIKRHVANYPYKKIKPNQADVEFYQKWNRIEYLLYDHFNKTLWNKISQESDDFFDEVAAFIKFQLEGEKYCLWKEYKKKGDDIHYFEKTKWSPSFNITAVDCHLLLTDMLKHLKDIYDIHERPHHHHQPDLKICHLEF</sequence>
<dbReference type="Pfam" id="PF06990">
    <property type="entry name" value="Gal-3-0_sulfotr"/>
    <property type="match status" value="1"/>
</dbReference>
<keyword evidence="4 10" id="KW-0812">Transmembrane</keyword>
<evidence type="ECO:0000256" key="3">
    <source>
        <dbReference type="ARBA" id="ARBA00022679"/>
    </source>
</evidence>
<dbReference type="EMBL" id="JAZGQO010000007">
    <property type="protein sequence ID" value="KAK6183112.1"/>
    <property type="molecule type" value="Genomic_DNA"/>
</dbReference>
<dbReference type="PANTHER" id="PTHR14647:SF87">
    <property type="entry name" value="PUTATIVE-RELATED"/>
    <property type="match status" value="1"/>
</dbReference>
<dbReference type="AlphaFoldDB" id="A0AAN8JTY4"/>
<dbReference type="GO" id="GO:0001733">
    <property type="term" value="F:galactosylceramide sulfotransferase activity"/>
    <property type="evidence" value="ECO:0007669"/>
    <property type="project" value="InterPro"/>
</dbReference>
<name>A0AAN8JTY4_PATCE</name>
<evidence type="ECO:0000256" key="8">
    <source>
        <dbReference type="ARBA" id="ARBA00023136"/>
    </source>
</evidence>
<keyword evidence="9" id="KW-0325">Glycoprotein</keyword>